<name>A0A834GP80_RHOSS</name>
<dbReference type="EMBL" id="WJXA01000008">
    <property type="protein sequence ID" value="KAF7136652.1"/>
    <property type="molecule type" value="Genomic_DNA"/>
</dbReference>
<evidence type="ECO:0000313" key="1">
    <source>
        <dbReference type="EMBL" id="KAF7136652.1"/>
    </source>
</evidence>
<proteinExistence type="predicted"/>
<sequence length="95" mass="10713">MLRARVGKRMDLLRGGWLRRPGELIPSMLKPWKLRVLMATIPRLSVKDYLTSLCLLVEVLVRLVPANNAIGSHAYVDPLIGLTGLHRNVLCILFI</sequence>
<dbReference type="AlphaFoldDB" id="A0A834GP80"/>
<protein>
    <submittedName>
        <fullName evidence="1">Uncharacterized protein</fullName>
    </submittedName>
</protein>
<dbReference type="Proteomes" id="UP000626092">
    <property type="component" value="Unassembled WGS sequence"/>
</dbReference>
<gene>
    <name evidence="1" type="ORF">RHSIM_Rhsim08G0150500</name>
</gene>
<reference evidence="1" key="1">
    <citation type="submission" date="2019-11" db="EMBL/GenBank/DDBJ databases">
        <authorList>
            <person name="Liu Y."/>
            <person name="Hou J."/>
            <person name="Li T.-Q."/>
            <person name="Guan C.-H."/>
            <person name="Wu X."/>
            <person name="Wu H.-Z."/>
            <person name="Ling F."/>
            <person name="Zhang R."/>
            <person name="Shi X.-G."/>
            <person name="Ren J.-P."/>
            <person name="Chen E.-F."/>
            <person name="Sun J.-M."/>
        </authorList>
    </citation>
    <scope>NUCLEOTIDE SEQUENCE</scope>
    <source>
        <strain evidence="1">Adult_tree_wgs_1</strain>
        <tissue evidence="1">Leaves</tissue>
    </source>
</reference>
<comment type="caution">
    <text evidence="1">The sequence shown here is derived from an EMBL/GenBank/DDBJ whole genome shotgun (WGS) entry which is preliminary data.</text>
</comment>
<organism evidence="1 2">
    <name type="scientific">Rhododendron simsii</name>
    <name type="common">Sims's rhododendron</name>
    <dbReference type="NCBI Taxonomy" id="118357"/>
    <lineage>
        <taxon>Eukaryota</taxon>
        <taxon>Viridiplantae</taxon>
        <taxon>Streptophyta</taxon>
        <taxon>Embryophyta</taxon>
        <taxon>Tracheophyta</taxon>
        <taxon>Spermatophyta</taxon>
        <taxon>Magnoliopsida</taxon>
        <taxon>eudicotyledons</taxon>
        <taxon>Gunneridae</taxon>
        <taxon>Pentapetalae</taxon>
        <taxon>asterids</taxon>
        <taxon>Ericales</taxon>
        <taxon>Ericaceae</taxon>
        <taxon>Ericoideae</taxon>
        <taxon>Rhodoreae</taxon>
        <taxon>Rhododendron</taxon>
    </lineage>
</organism>
<accession>A0A834GP80</accession>
<evidence type="ECO:0000313" key="2">
    <source>
        <dbReference type="Proteomes" id="UP000626092"/>
    </source>
</evidence>
<keyword evidence="2" id="KW-1185">Reference proteome</keyword>